<dbReference type="GO" id="GO:0003714">
    <property type="term" value="F:transcription corepressor activity"/>
    <property type="evidence" value="ECO:0007669"/>
    <property type="project" value="TreeGrafter"/>
</dbReference>
<dbReference type="Proteomes" id="UP000678393">
    <property type="component" value="Unassembled WGS sequence"/>
</dbReference>
<dbReference type="Gene3D" id="1.10.287.370">
    <property type="match status" value="1"/>
</dbReference>
<evidence type="ECO:0000256" key="13">
    <source>
        <dbReference type="ARBA" id="ARBA00038295"/>
    </source>
</evidence>
<keyword evidence="11" id="KW-0539">Nucleus</keyword>
<evidence type="ECO:0000256" key="15">
    <source>
        <dbReference type="ARBA" id="ARBA00064379"/>
    </source>
</evidence>
<evidence type="ECO:0000256" key="11">
    <source>
        <dbReference type="ARBA" id="ARBA00023242"/>
    </source>
</evidence>
<dbReference type="FunFam" id="1.10.287.370:FF:000008">
    <property type="entry name" value="unconventional prefoldin RPB5 interactor 1"/>
    <property type="match status" value="1"/>
</dbReference>
<feature type="compositionally biased region" description="Basic and acidic residues" evidence="18">
    <location>
        <begin position="206"/>
        <end position="253"/>
    </location>
</feature>
<dbReference type="PANTHER" id="PTHR15111">
    <property type="entry name" value="RNA POLYMERASE II SUBUNIT 5-MEDIATING PROTEIN NNX3"/>
    <property type="match status" value="1"/>
</dbReference>
<comment type="caution">
    <text evidence="19">The sequence shown here is derived from an EMBL/GenBank/DDBJ whole genome shotgun (WGS) entry which is preliminary data.</text>
</comment>
<feature type="compositionally biased region" description="Acidic residues" evidence="18">
    <location>
        <begin position="254"/>
        <end position="279"/>
    </location>
</feature>
<dbReference type="InterPro" id="IPR004127">
    <property type="entry name" value="Prefoldin_subunit_alpha"/>
</dbReference>
<evidence type="ECO:0000256" key="12">
    <source>
        <dbReference type="ARBA" id="ARBA00023273"/>
    </source>
</evidence>
<feature type="region of interest" description="Disordered" evidence="18">
    <location>
        <begin position="206"/>
        <end position="291"/>
    </location>
</feature>
<organism evidence="19 20">
    <name type="scientific">Candidula unifasciata</name>
    <dbReference type="NCBI Taxonomy" id="100452"/>
    <lineage>
        <taxon>Eukaryota</taxon>
        <taxon>Metazoa</taxon>
        <taxon>Spiralia</taxon>
        <taxon>Lophotrochozoa</taxon>
        <taxon>Mollusca</taxon>
        <taxon>Gastropoda</taxon>
        <taxon>Heterobranchia</taxon>
        <taxon>Euthyneura</taxon>
        <taxon>Panpulmonata</taxon>
        <taxon>Eupulmonata</taxon>
        <taxon>Stylommatophora</taxon>
        <taxon>Helicina</taxon>
        <taxon>Helicoidea</taxon>
        <taxon>Geomitridae</taxon>
        <taxon>Candidula</taxon>
    </lineage>
</organism>
<proteinExistence type="inferred from homology"/>
<dbReference type="GO" id="GO:0000122">
    <property type="term" value="P:negative regulation of transcription by RNA polymerase II"/>
    <property type="evidence" value="ECO:0007669"/>
    <property type="project" value="TreeGrafter"/>
</dbReference>
<evidence type="ECO:0000256" key="5">
    <source>
        <dbReference type="ARBA" id="ARBA00022490"/>
    </source>
</evidence>
<evidence type="ECO:0000256" key="16">
    <source>
        <dbReference type="ARBA" id="ARBA00078910"/>
    </source>
</evidence>
<evidence type="ECO:0000256" key="6">
    <source>
        <dbReference type="ARBA" id="ARBA00022491"/>
    </source>
</evidence>
<reference evidence="19" key="1">
    <citation type="submission" date="2021-04" db="EMBL/GenBank/DDBJ databases">
        <authorList>
            <consortium name="Molecular Ecology Group"/>
        </authorList>
    </citation>
    <scope>NUCLEOTIDE SEQUENCE</scope>
</reference>
<comment type="function">
    <text evidence="14">Plays a central role in maintaining S6K1 signaling and BAD phosphorylation under normal growth conditions thereby protecting cells from potential deleterious effects of sustained S6K1 signaling. The URI1-PPP1CC complex acts as a central component of a negative feedback mechanism that counteracts excessive S6K1 survival signaling to BAD in response to growth factors. Mediates inhibition of PPP1CC phosphatase activity in mitochondria. Coordinates the regulation of nutrient-sensitive gene expression availability in a mTOR-dependent manner. Seems to be a scaffolding protein able to assemble a prefoldin-like complex that contains PFDs and proteins with roles in transcription and ubiquitination.</text>
</comment>
<dbReference type="GO" id="GO:0005739">
    <property type="term" value="C:mitochondrion"/>
    <property type="evidence" value="ECO:0007669"/>
    <property type="project" value="UniProtKB-SubCell"/>
</dbReference>
<evidence type="ECO:0000313" key="19">
    <source>
        <dbReference type="EMBL" id="CAG5128184.1"/>
    </source>
</evidence>
<feature type="compositionally biased region" description="Low complexity" evidence="18">
    <location>
        <begin position="407"/>
        <end position="429"/>
    </location>
</feature>
<comment type="subcellular location">
    <subcellularLocation>
        <location evidence="3">Cell projection</location>
        <location evidence="3">Dendrite</location>
    </subcellularLocation>
    <subcellularLocation>
        <location evidence="4">Cytoplasm</location>
    </subcellularLocation>
    <subcellularLocation>
        <location evidence="2">Mitochondrion</location>
    </subcellularLocation>
    <subcellularLocation>
        <location evidence="1">Nucleus</location>
    </subcellularLocation>
</comment>
<evidence type="ECO:0000256" key="8">
    <source>
        <dbReference type="ARBA" id="ARBA00023015"/>
    </source>
</evidence>
<dbReference type="InterPro" id="IPR009053">
    <property type="entry name" value="Prefoldin"/>
</dbReference>
<evidence type="ECO:0000256" key="7">
    <source>
        <dbReference type="ARBA" id="ARBA00022553"/>
    </source>
</evidence>
<gene>
    <name evidence="19" type="ORF">CUNI_LOCUS13742</name>
</gene>
<keyword evidence="7" id="KW-0597">Phosphoprotein</keyword>
<dbReference type="GO" id="GO:0030425">
    <property type="term" value="C:dendrite"/>
    <property type="evidence" value="ECO:0007669"/>
    <property type="project" value="UniProtKB-SubCell"/>
</dbReference>
<evidence type="ECO:0000256" key="14">
    <source>
        <dbReference type="ARBA" id="ARBA00053952"/>
    </source>
</evidence>
<evidence type="ECO:0000256" key="18">
    <source>
        <dbReference type="SAM" id="MobiDB-lite"/>
    </source>
</evidence>
<dbReference type="EMBL" id="CAJHNH020002965">
    <property type="protein sequence ID" value="CAG5128184.1"/>
    <property type="molecule type" value="Genomic_DNA"/>
</dbReference>
<dbReference type="CDD" id="cd23159">
    <property type="entry name" value="Prefoldin_URI1"/>
    <property type="match status" value="1"/>
</dbReference>
<evidence type="ECO:0000256" key="4">
    <source>
        <dbReference type="ARBA" id="ARBA00004496"/>
    </source>
</evidence>
<feature type="region of interest" description="Disordered" evidence="18">
    <location>
        <begin position="160"/>
        <end position="194"/>
    </location>
</feature>
<name>A0A8S3ZF80_9EUPU</name>
<keyword evidence="8" id="KW-0805">Transcription regulation</keyword>
<keyword evidence="10" id="KW-0804">Transcription</keyword>
<keyword evidence="12" id="KW-0966">Cell projection</keyword>
<evidence type="ECO:0000256" key="10">
    <source>
        <dbReference type="ARBA" id="ARBA00023163"/>
    </source>
</evidence>
<evidence type="ECO:0000256" key="17">
    <source>
        <dbReference type="ARBA" id="ARBA00082683"/>
    </source>
</evidence>
<sequence>MDPRHLSRLREEQIKAISETDVKIEQLENFKQDYKSVQERLRTLPDKLTHDIMVPFGKLAFMPGRLTHTNEILVLLGDNWFVERSAKQARDIVDRRIKELDKQLTDLKAQQKLLQPRLGFTSDLQAEIQGHGDVKEIIEEYDESKEKLWDEQHRENVKKYKEELRRNTVSENSQDRQKDVQNSQEKKDSQKTDEYLWSRLDELERQEVQRGELSSQKEGDSKENTSTDNRSHTERRVNWADELKEEDNIKQDSDETSGEYTDDDDDADSEADDGDDDEDTRMPRNPLRKTITFTHSPTPFVLVSEGGDLAVHCPADIYKLYCPKSILKKAPDNVGLSDGNQMTESSLSSLQNVDKSKKTSHVGRDYTVNSEVDHQPQKDGFASSQSIVSSASKAFTGFVVEKISNLPPAATTTDSSSSCAATATGASAGLPPPKRVSKFKASRHNETTS</sequence>
<feature type="region of interest" description="Disordered" evidence="18">
    <location>
        <begin position="333"/>
        <end position="360"/>
    </location>
</feature>
<protein>
    <recommendedName>
        <fullName evidence="17">Protein phosphatase 1 regulatory subunit 19</fullName>
    </recommendedName>
    <alternativeName>
        <fullName evidence="16">RNA polymerase II subunit 5-mediating protein</fullName>
    </alternativeName>
</protein>
<feature type="compositionally biased region" description="Polar residues" evidence="18">
    <location>
        <begin position="338"/>
        <end position="353"/>
    </location>
</feature>
<evidence type="ECO:0000256" key="2">
    <source>
        <dbReference type="ARBA" id="ARBA00004173"/>
    </source>
</evidence>
<keyword evidence="20" id="KW-1185">Reference proteome</keyword>
<evidence type="ECO:0000256" key="3">
    <source>
        <dbReference type="ARBA" id="ARBA00004279"/>
    </source>
</evidence>
<comment type="subunit">
    <text evidence="15">Homodimer. Component of the PAQosome complex which is responsible for the biogenesis of several protein complexes and which consists of R2TP complex members RUVBL1, RUVBL2, RPAP3 and PIH1D1, URI complex members PFDN2, PFDN6, PDRG1, UXT and URI1 as well as ASDURF, POLR2E and DNAAF10/WDR92. Interacts with POLR2E/RPB5, RUVBL2 and RUVBL1. Interacts with PFDN2, PFDN4 and STAP1; the interactions are phosphorylation-dependent and occur in a growth-dependent manner in the mitochondrion. Interacts with UXT. Interacts with PPP1CC; the interaction is phosphorylation-dependent and occurs in a growth factor-dependent manner. Interacts (via the middle C-terminal region) with GTF2F1 and GTF2F2. Interacts with DMAP1. Interacts with TSC1 and TSC2. Interacts with PRPF8 and EFTUD2 in a ZNHIT2-dependent manner.</text>
</comment>
<dbReference type="Pfam" id="PF02996">
    <property type="entry name" value="Prefoldin"/>
    <property type="match status" value="1"/>
</dbReference>
<dbReference type="GO" id="GO:0003682">
    <property type="term" value="F:chromatin binding"/>
    <property type="evidence" value="ECO:0007669"/>
    <property type="project" value="TreeGrafter"/>
</dbReference>
<keyword evidence="9" id="KW-0496">Mitochondrion</keyword>
<accession>A0A8S3ZF80</accession>
<evidence type="ECO:0000256" key="9">
    <source>
        <dbReference type="ARBA" id="ARBA00023128"/>
    </source>
</evidence>
<dbReference type="OrthoDB" id="21413at2759"/>
<evidence type="ECO:0000313" key="20">
    <source>
        <dbReference type="Proteomes" id="UP000678393"/>
    </source>
</evidence>
<dbReference type="PANTHER" id="PTHR15111:SF0">
    <property type="entry name" value="UNCONVENTIONAL PREFOLDIN RPB5 INTERACTOR 1"/>
    <property type="match status" value="1"/>
</dbReference>
<keyword evidence="6" id="KW-0678">Repressor</keyword>
<comment type="similarity">
    <text evidence="13">Belongs to the RNA polymerase II subunit 5-mediating protein family.</text>
</comment>
<dbReference type="GO" id="GO:0019212">
    <property type="term" value="F:phosphatase inhibitor activity"/>
    <property type="evidence" value="ECO:0007669"/>
    <property type="project" value="TreeGrafter"/>
</dbReference>
<dbReference type="InterPro" id="IPR052255">
    <property type="entry name" value="RNA_pol_II_subunit5-mediator"/>
</dbReference>
<keyword evidence="5" id="KW-0963">Cytoplasm</keyword>
<evidence type="ECO:0000256" key="1">
    <source>
        <dbReference type="ARBA" id="ARBA00004123"/>
    </source>
</evidence>
<feature type="region of interest" description="Disordered" evidence="18">
    <location>
        <begin position="407"/>
        <end position="449"/>
    </location>
</feature>
<dbReference type="GO" id="GO:0005634">
    <property type="term" value="C:nucleus"/>
    <property type="evidence" value="ECO:0007669"/>
    <property type="project" value="UniProtKB-SubCell"/>
</dbReference>
<dbReference type="SUPFAM" id="SSF46579">
    <property type="entry name" value="Prefoldin"/>
    <property type="match status" value="1"/>
</dbReference>
<dbReference type="AlphaFoldDB" id="A0A8S3ZF80"/>